<organism evidence="9 10">
    <name type="scientific">Thauera humireducens</name>
    <dbReference type="NCBI Taxonomy" id="1134435"/>
    <lineage>
        <taxon>Bacteria</taxon>
        <taxon>Pseudomonadati</taxon>
        <taxon>Pseudomonadota</taxon>
        <taxon>Betaproteobacteria</taxon>
        <taxon>Rhodocyclales</taxon>
        <taxon>Zoogloeaceae</taxon>
        <taxon>Thauera</taxon>
    </lineage>
</organism>
<dbReference type="Pfam" id="PF10589">
    <property type="entry name" value="NADH_4Fe-4S"/>
    <property type="match status" value="1"/>
</dbReference>
<dbReference type="Gene3D" id="1.20.1440.230">
    <property type="entry name" value="NADH-ubiquinone oxidoreductase 51kDa subunit, iron-sulphur binding domain"/>
    <property type="match status" value="1"/>
</dbReference>
<dbReference type="Gene3D" id="3.10.20.600">
    <property type="match status" value="1"/>
</dbReference>
<dbReference type="AlphaFoldDB" id="A0A127K9B8"/>
<comment type="cofactor">
    <cofactor evidence="2">
        <name>[4Fe-4S] cluster</name>
        <dbReference type="ChEBI" id="CHEBI:49883"/>
    </cofactor>
</comment>
<reference evidence="10" key="1">
    <citation type="submission" date="2016-03" db="EMBL/GenBank/DDBJ databases">
        <authorList>
            <person name="Ma C."/>
            <person name="Zhou S."/>
            <person name="Yang G."/>
        </authorList>
    </citation>
    <scope>NUCLEOTIDE SEQUENCE [LARGE SCALE GENOMIC DNA]</scope>
    <source>
        <strain evidence="10">SgZ-1</strain>
    </source>
</reference>
<gene>
    <name evidence="9" type="ORF">AC731_015770</name>
</gene>
<dbReference type="InterPro" id="IPR037207">
    <property type="entry name" value="Nuop51_4Fe4S-bd_sf"/>
</dbReference>
<dbReference type="GO" id="GO:0046872">
    <property type="term" value="F:metal ion binding"/>
    <property type="evidence" value="ECO:0007669"/>
    <property type="project" value="UniProtKB-KW"/>
</dbReference>
<protein>
    <submittedName>
        <fullName evidence="9">Formate dehydrogenase</fullName>
    </submittedName>
</protein>
<dbReference type="InterPro" id="IPR001949">
    <property type="entry name" value="NADH-UbQ_OxRdtase_51kDa_CS"/>
</dbReference>
<dbReference type="STRING" id="1134435.AC731_015770"/>
<keyword evidence="7" id="KW-0411">Iron-sulfur</keyword>
<dbReference type="CDD" id="cd03063">
    <property type="entry name" value="TRX_Fd_FDH_beta"/>
    <property type="match status" value="1"/>
</dbReference>
<dbReference type="KEGG" id="thu:AC731_015770"/>
<dbReference type="PROSITE" id="PS00644">
    <property type="entry name" value="COMPLEX1_51K_1"/>
    <property type="match status" value="1"/>
</dbReference>
<evidence type="ECO:0000313" key="10">
    <source>
        <dbReference type="Proteomes" id="UP000036902"/>
    </source>
</evidence>
<dbReference type="Pfam" id="PF01512">
    <property type="entry name" value="Complex1_51K"/>
    <property type="match status" value="1"/>
</dbReference>
<dbReference type="SUPFAM" id="SSF142019">
    <property type="entry name" value="Nqo1 FMN-binding domain-like"/>
    <property type="match status" value="1"/>
</dbReference>
<name>A0A127K9B8_9RHOO</name>
<evidence type="ECO:0000256" key="6">
    <source>
        <dbReference type="ARBA" id="ARBA00023004"/>
    </source>
</evidence>
<proteinExistence type="inferred from homology"/>
<dbReference type="Gene3D" id="6.10.250.1450">
    <property type="match status" value="1"/>
</dbReference>
<dbReference type="PROSITE" id="PS00645">
    <property type="entry name" value="COMPLEX1_51K_2"/>
    <property type="match status" value="1"/>
</dbReference>
<keyword evidence="4" id="KW-0004">4Fe-4S</keyword>
<dbReference type="PANTHER" id="PTHR43578">
    <property type="entry name" value="NADH-QUINONE OXIDOREDUCTASE SUBUNIT F"/>
    <property type="match status" value="1"/>
</dbReference>
<keyword evidence="6" id="KW-0408">Iron</keyword>
<evidence type="ECO:0000256" key="1">
    <source>
        <dbReference type="ARBA" id="ARBA00001917"/>
    </source>
</evidence>
<comment type="cofactor">
    <cofactor evidence="1">
        <name>FMN</name>
        <dbReference type="ChEBI" id="CHEBI:58210"/>
    </cofactor>
</comment>
<dbReference type="EMBL" id="CP014646">
    <property type="protein sequence ID" value="AMO38264.1"/>
    <property type="molecule type" value="Genomic_DNA"/>
</dbReference>
<dbReference type="GO" id="GO:0051539">
    <property type="term" value="F:4 iron, 4 sulfur cluster binding"/>
    <property type="evidence" value="ECO:0007669"/>
    <property type="project" value="UniProtKB-KW"/>
</dbReference>
<dbReference type="Gene3D" id="3.40.50.11540">
    <property type="entry name" value="NADH-ubiquinone oxidoreductase 51kDa subunit"/>
    <property type="match status" value="1"/>
</dbReference>
<dbReference type="SMART" id="SM00928">
    <property type="entry name" value="NADH_4Fe-4S"/>
    <property type="match status" value="1"/>
</dbReference>
<dbReference type="FunFam" id="3.40.50.11540:FF:000001">
    <property type="entry name" value="NADH dehydrogenase [ubiquinone] flavoprotein 1, mitochondrial"/>
    <property type="match status" value="1"/>
</dbReference>
<keyword evidence="5" id="KW-0479">Metal-binding</keyword>
<evidence type="ECO:0000256" key="2">
    <source>
        <dbReference type="ARBA" id="ARBA00001966"/>
    </source>
</evidence>
<dbReference type="GO" id="GO:0010181">
    <property type="term" value="F:FMN binding"/>
    <property type="evidence" value="ECO:0007669"/>
    <property type="project" value="InterPro"/>
</dbReference>
<evidence type="ECO:0000256" key="7">
    <source>
        <dbReference type="ARBA" id="ARBA00023014"/>
    </source>
</evidence>
<sequence length="516" mass="54282">MSARIYVPIDSGALSLGAEQVARAIRREADARGIAVDIVRNGSRGLFWLEPLVEVVTPQGRVAYGPVQPEDVPGLFDAGFHHGAAHPLCHGLTAQIPFLARQERLTFARVGLTDPLSLDDYLAHGGFEGLKRAIALAPADVVQAVTDSGLRGRGGAAFPTGIKWKTVLDTPAAQKYIACNADEGDSGTFSDRMLMEGDPYCLIEGMTIAGLAVGATQGYIYVRSEYPHAFRTLQAAIGRARAAGWLGASVAGCGRAFELEVRMGAGAYICGEETAMLESLEGKRGVVRAKPPLPAIAGLFGQPTVINNVMSLAAVPLILARGAAFYRDYGLGRSRGTLPFQLAGNLRHTGLVEKAFGVTLRELLEDFGGGSASGRPLRTAQVGGPLGAYVPATQFDVPLDYEQYAAIGAMVGHGGIVAFDDTVDMAKMARHAMAFCVAESCGKCTPCRIGSVRGVEVIDRIIAGEERGRNLALLDSLCDTMLAGSLCAMGGMTPYPVQSALKHFPQDFGIDTAAAA</sequence>
<dbReference type="InterPro" id="IPR011538">
    <property type="entry name" value="Nuo51_FMN-bd"/>
</dbReference>
<keyword evidence="10" id="KW-1185">Reference proteome</keyword>
<dbReference type="Proteomes" id="UP000036902">
    <property type="component" value="Chromosome"/>
</dbReference>
<dbReference type="InterPro" id="IPR037225">
    <property type="entry name" value="Nuo51_FMN-bd_sf"/>
</dbReference>
<dbReference type="GO" id="GO:0008137">
    <property type="term" value="F:NADH dehydrogenase (ubiquinone) activity"/>
    <property type="evidence" value="ECO:0007669"/>
    <property type="project" value="InterPro"/>
</dbReference>
<comment type="similarity">
    <text evidence="3">Belongs to the complex I 51 kDa subunit family.</text>
</comment>
<dbReference type="SUPFAM" id="SSF140490">
    <property type="entry name" value="Nqo1C-terminal domain-like"/>
    <property type="match status" value="1"/>
</dbReference>
<evidence type="ECO:0000259" key="8">
    <source>
        <dbReference type="SMART" id="SM00928"/>
    </source>
</evidence>
<evidence type="ECO:0000313" key="9">
    <source>
        <dbReference type="EMBL" id="AMO38264.1"/>
    </source>
</evidence>
<evidence type="ECO:0000256" key="4">
    <source>
        <dbReference type="ARBA" id="ARBA00022485"/>
    </source>
</evidence>
<dbReference type="PANTHER" id="PTHR43578:SF3">
    <property type="entry name" value="NADH-QUINONE OXIDOREDUCTASE SUBUNIT F"/>
    <property type="match status" value="1"/>
</dbReference>
<feature type="domain" description="NADH-ubiquinone oxidoreductase 51kDa subunit iron-sulphur binding" evidence="8">
    <location>
        <begin position="426"/>
        <end position="471"/>
    </location>
</feature>
<dbReference type="SUPFAM" id="SSF52833">
    <property type="entry name" value="Thioredoxin-like"/>
    <property type="match status" value="1"/>
</dbReference>
<accession>A0A127K9B8</accession>
<evidence type="ECO:0000256" key="5">
    <source>
        <dbReference type="ARBA" id="ARBA00022723"/>
    </source>
</evidence>
<evidence type="ECO:0000256" key="3">
    <source>
        <dbReference type="ARBA" id="ARBA00007523"/>
    </source>
</evidence>
<dbReference type="RefSeq" id="WP_048707462.1">
    <property type="nucleotide sequence ID" value="NZ_CP014646.1"/>
</dbReference>
<dbReference type="InterPro" id="IPR036249">
    <property type="entry name" value="Thioredoxin-like_sf"/>
</dbReference>
<dbReference type="InterPro" id="IPR019575">
    <property type="entry name" value="Nuop51_4Fe4S-bd"/>
</dbReference>
<dbReference type="SUPFAM" id="SSF142984">
    <property type="entry name" value="Nqo1 middle domain-like"/>
    <property type="match status" value="1"/>
</dbReference>